<feature type="compositionally biased region" description="Acidic residues" evidence="1">
    <location>
        <begin position="28"/>
        <end position="48"/>
    </location>
</feature>
<protein>
    <submittedName>
        <fullName evidence="2">Uncharacterized protein</fullName>
    </submittedName>
</protein>
<evidence type="ECO:0000313" key="2">
    <source>
        <dbReference type="EMBL" id="MED6132421.1"/>
    </source>
</evidence>
<evidence type="ECO:0000256" key="1">
    <source>
        <dbReference type="SAM" id="MobiDB-lite"/>
    </source>
</evidence>
<comment type="caution">
    <text evidence="2">The sequence shown here is derived from an EMBL/GenBank/DDBJ whole genome shotgun (WGS) entry which is preliminary data.</text>
</comment>
<keyword evidence="3" id="KW-1185">Reference proteome</keyword>
<name>A0ABU6S8E0_9FABA</name>
<feature type="compositionally biased region" description="Basic and acidic residues" evidence="1">
    <location>
        <begin position="13"/>
        <end position="23"/>
    </location>
</feature>
<gene>
    <name evidence="2" type="ORF">PIB30_018811</name>
</gene>
<proteinExistence type="predicted"/>
<dbReference type="Proteomes" id="UP001341840">
    <property type="component" value="Unassembled WGS sequence"/>
</dbReference>
<sequence length="118" mass="13117">MRGIGEDGEDEEAARYTRYRESGRSNSDNDDMDEDEEEDYLVTDEVGNDNEATQCAGDASAPPAVASTPKAKGKAYDLRTEHSRRNPNRFTPSGWSAKDLKKGASRALNNVNDRFKKK</sequence>
<feature type="compositionally biased region" description="Acidic residues" evidence="1">
    <location>
        <begin position="1"/>
        <end position="12"/>
    </location>
</feature>
<organism evidence="2 3">
    <name type="scientific">Stylosanthes scabra</name>
    <dbReference type="NCBI Taxonomy" id="79078"/>
    <lineage>
        <taxon>Eukaryota</taxon>
        <taxon>Viridiplantae</taxon>
        <taxon>Streptophyta</taxon>
        <taxon>Embryophyta</taxon>
        <taxon>Tracheophyta</taxon>
        <taxon>Spermatophyta</taxon>
        <taxon>Magnoliopsida</taxon>
        <taxon>eudicotyledons</taxon>
        <taxon>Gunneridae</taxon>
        <taxon>Pentapetalae</taxon>
        <taxon>rosids</taxon>
        <taxon>fabids</taxon>
        <taxon>Fabales</taxon>
        <taxon>Fabaceae</taxon>
        <taxon>Papilionoideae</taxon>
        <taxon>50 kb inversion clade</taxon>
        <taxon>dalbergioids sensu lato</taxon>
        <taxon>Dalbergieae</taxon>
        <taxon>Pterocarpus clade</taxon>
        <taxon>Stylosanthes</taxon>
    </lineage>
</organism>
<feature type="region of interest" description="Disordered" evidence="1">
    <location>
        <begin position="1"/>
        <end position="118"/>
    </location>
</feature>
<dbReference type="EMBL" id="JASCZI010060472">
    <property type="protein sequence ID" value="MED6132421.1"/>
    <property type="molecule type" value="Genomic_DNA"/>
</dbReference>
<feature type="compositionally biased region" description="Basic and acidic residues" evidence="1">
    <location>
        <begin position="74"/>
        <end position="84"/>
    </location>
</feature>
<reference evidence="2 3" key="1">
    <citation type="journal article" date="2023" name="Plants (Basel)">
        <title>Bridging the Gap: Combining Genomics and Transcriptomics Approaches to Understand Stylosanthes scabra, an Orphan Legume from the Brazilian Caatinga.</title>
        <authorList>
            <person name="Ferreira-Neto J.R.C."/>
            <person name="da Silva M.D."/>
            <person name="Binneck E."/>
            <person name="de Melo N.F."/>
            <person name="da Silva R.H."/>
            <person name="de Melo A.L.T.M."/>
            <person name="Pandolfi V."/>
            <person name="Bustamante F.O."/>
            <person name="Brasileiro-Vidal A.C."/>
            <person name="Benko-Iseppon A.M."/>
        </authorList>
    </citation>
    <scope>NUCLEOTIDE SEQUENCE [LARGE SCALE GENOMIC DNA]</scope>
    <source>
        <tissue evidence="2">Leaves</tissue>
    </source>
</reference>
<accession>A0ABU6S8E0</accession>
<evidence type="ECO:0000313" key="3">
    <source>
        <dbReference type="Proteomes" id="UP001341840"/>
    </source>
</evidence>